<organism evidence="10 11">
    <name type="scientific">Nocardia nova</name>
    <dbReference type="NCBI Taxonomy" id="37330"/>
    <lineage>
        <taxon>Bacteria</taxon>
        <taxon>Bacillati</taxon>
        <taxon>Actinomycetota</taxon>
        <taxon>Actinomycetes</taxon>
        <taxon>Mycobacteriales</taxon>
        <taxon>Nocardiaceae</taxon>
        <taxon>Nocardia</taxon>
    </lineage>
</organism>
<name>A0A2S6AKI0_9NOCA</name>
<evidence type="ECO:0000259" key="9">
    <source>
        <dbReference type="PROSITE" id="PS50011"/>
    </source>
</evidence>
<sequence>MGTVYVAEHPRLPRLDAIKILAPELATDPEFRARFQREAELAARIDHPNVVAVRDRGVEGDLAWIAMQYVEGQDAAALLRAQGPLSPERAVRIITEAAAGLDAVHQAGLLHRDVKPPNILLSTDGAVRITDFGIARPAESGTALTRTGTILASIAYAAPEQFEGGAIDHRADVYALGATLYELLTGTAPFAGRAPAAIMAAHLSAPPPRPSTAGGHLPVAMDEVIARAMAKNPRERYSSCAELADAARRASVEGLPPSSMNNPVPQPNTSVISRGGPIPVPGEGSSGAGIGLGGRVNPRGGQVFPSERTHATFGTGSSSGSAQTIGGVGNRALQRPGGATTHPARGGRPGPASGSSRLMLIGGGLAAVVLIAVVIAIAVRFGAFGSGRAIPSDTATAAPVTTSAVATEPSTGRFSATVTTTAQGSAAWGPVAYIVDTFPGLLPATPDGTGYQGLRCDLGESDARRLHCPSEQGFSVNIWCDPGRTPQTYSADPGLADVHEQRWTRTSGTGTVRWASDSYSGFGLLSVAFDDPGRDFCVVTASGGSGAADVYDNWWTHAPI</sequence>
<dbReference type="PANTHER" id="PTHR43289:SF6">
    <property type="entry name" value="SERINE_THREONINE-PROTEIN KINASE NEKL-3"/>
    <property type="match status" value="1"/>
</dbReference>
<keyword evidence="6" id="KW-0067">ATP-binding</keyword>
<proteinExistence type="predicted"/>
<keyword evidence="8" id="KW-1133">Transmembrane helix</keyword>
<dbReference type="PROSITE" id="PS50011">
    <property type="entry name" value="PROTEIN_KINASE_DOM"/>
    <property type="match status" value="1"/>
</dbReference>
<evidence type="ECO:0000313" key="11">
    <source>
        <dbReference type="Proteomes" id="UP000239874"/>
    </source>
</evidence>
<dbReference type="PANTHER" id="PTHR43289">
    <property type="entry name" value="MITOGEN-ACTIVATED PROTEIN KINASE KINASE KINASE 20-RELATED"/>
    <property type="match status" value="1"/>
</dbReference>
<feature type="compositionally biased region" description="Low complexity" evidence="7">
    <location>
        <begin position="311"/>
        <end position="325"/>
    </location>
</feature>
<dbReference type="OrthoDB" id="9762169at2"/>
<dbReference type="GO" id="GO:0004674">
    <property type="term" value="F:protein serine/threonine kinase activity"/>
    <property type="evidence" value="ECO:0007669"/>
    <property type="project" value="UniProtKB-KW"/>
</dbReference>
<feature type="compositionally biased region" description="Low complexity" evidence="7">
    <location>
        <begin position="343"/>
        <end position="353"/>
    </location>
</feature>
<feature type="region of interest" description="Disordered" evidence="7">
    <location>
        <begin position="308"/>
        <end position="353"/>
    </location>
</feature>
<evidence type="ECO:0000256" key="6">
    <source>
        <dbReference type="ARBA" id="ARBA00022840"/>
    </source>
</evidence>
<dbReference type="CDD" id="cd14014">
    <property type="entry name" value="STKc_PknB_like"/>
    <property type="match status" value="1"/>
</dbReference>
<dbReference type="FunFam" id="1.10.510.10:FF:000021">
    <property type="entry name" value="Serine/threonine protein kinase"/>
    <property type="match status" value="1"/>
</dbReference>
<comment type="caution">
    <text evidence="10">The sequence shown here is derived from an EMBL/GenBank/DDBJ whole genome shotgun (WGS) entry which is preliminary data.</text>
</comment>
<dbReference type="EMBL" id="PSZC01000019">
    <property type="protein sequence ID" value="PPJ35741.1"/>
    <property type="molecule type" value="Genomic_DNA"/>
</dbReference>
<evidence type="ECO:0000313" key="10">
    <source>
        <dbReference type="EMBL" id="PPJ35741.1"/>
    </source>
</evidence>
<evidence type="ECO:0000256" key="1">
    <source>
        <dbReference type="ARBA" id="ARBA00012513"/>
    </source>
</evidence>
<keyword evidence="4" id="KW-0547">Nucleotide-binding</keyword>
<dbReference type="GO" id="GO:0005524">
    <property type="term" value="F:ATP binding"/>
    <property type="evidence" value="ECO:0007669"/>
    <property type="project" value="UniProtKB-KW"/>
</dbReference>
<dbReference type="Gene3D" id="1.10.510.10">
    <property type="entry name" value="Transferase(Phosphotransferase) domain 1"/>
    <property type="match status" value="1"/>
</dbReference>
<dbReference type="AlphaFoldDB" id="A0A2S6AKI0"/>
<accession>A0A2S6AKI0</accession>
<dbReference type="EC" id="2.7.11.1" evidence="1"/>
<dbReference type="Gene3D" id="3.30.200.20">
    <property type="entry name" value="Phosphorylase Kinase, domain 1"/>
    <property type="match status" value="1"/>
</dbReference>
<dbReference type="Proteomes" id="UP000239874">
    <property type="component" value="Unassembled WGS sequence"/>
</dbReference>
<keyword evidence="3" id="KW-0808">Transferase</keyword>
<evidence type="ECO:0000256" key="7">
    <source>
        <dbReference type="SAM" id="MobiDB-lite"/>
    </source>
</evidence>
<dbReference type="Pfam" id="PF00069">
    <property type="entry name" value="Pkinase"/>
    <property type="match status" value="1"/>
</dbReference>
<feature type="transmembrane region" description="Helical" evidence="8">
    <location>
        <begin position="358"/>
        <end position="379"/>
    </location>
</feature>
<evidence type="ECO:0000256" key="8">
    <source>
        <dbReference type="SAM" id="Phobius"/>
    </source>
</evidence>
<keyword evidence="8" id="KW-0812">Transmembrane</keyword>
<dbReference type="InterPro" id="IPR008271">
    <property type="entry name" value="Ser/Thr_kinase_AS"/>
</dbReference>
<evidence type="ECO:0000256" key="4">
    <source>
        <dbReference type="ARBA" id="ARBA00022741"/>
    </source>
</evidence>
<gene>
    <name evidence="10" type="ORF">C5E45_24350</name>
</gene>
<reference evidence="10 11" key="1">
    <citation type="submission" date="2018-02" db="EMBL/GenBank/DDBJ databases">
        <title>8 Nocardia nova and 1 Nocardia cyriacigeorgica strain used for evolution to TMP-SMX.</title>
        <authorList>
            <person name="Mehta H."/>
            <person name="Weng J."/>
            <person name="Shamoo Y."/>
        </authorList>
    </citation>
    <scope>NUCLEOTIDE SEQUENCE [LARGE SCALE GENOMIC DNA]</scope>
    <source>
        <strain evidence="10 11">MDA3139</strain>
    </source>
</reference>
<evidence type="ECO:0000256" key="2">
    <source>
        <dbReference type="ARBA" id="ARBA00022527"/>
    </source>
</evidence>
<dbReference type="InterPro" id="IPR011009">
    <property type="entry name" value="Kinase-like_dom_sf"/>
</dbReference>
<evidence type="ECO:0000256" key="5">
    <source>
        <dbReference type="ARBA" id="ARBA00022777"/>
    </source>
</evidence>
<dbReference type="SUPFAM" id="SSF56112">
    <property type="entry name" value="Protein kinase-like (PK-like)"/>
    <property type="match status" value="1"/>
</dbReference>
<protein>
    <recommendedName>
        <fullName evidence="1">non-specific serine/threonine protein kinase</fullName>
        <ecNumber evidence="1">2.7.11.1</ecNumber>
    </recommendedName>
</protein>
<keyword evidence="5 10" id="KW-0418">Kinase</keyword>
<dbReference type="PROSITE" id="PS00108">
    <property type="entry name" value="PROTEIN_KINASE_ST"/>
    <property type="match status" value="1"/>
</dbReference>
<dbReference type="InterPro" id="IPR000719">
    <property type="entry name" value="Prot_kinase_dom"/>
</dbReference>
<dbReference type="SMART" id="SM00220">
    <property type="entry name" value="S_TKc"/>
    <property type="match status" value="1"/>
</dbReference>
<evidence type="ECO:0000256" key="3">
    <source>
        <dbReference type="ARBA" id="ARBA00022679"/>
    </source>
</evidence>
<keyword evidence="8" id="KW-0472">Membrane</keyword>
<feature type="domain" description="Protein kinase" evidence="9">
    <location>
        <begin position="1"/>
        <end position="252"/>
    </location>
</feature>
<keyword evidence="2 10" id="KW-0723">Serine/threonine-protein kinase</keyword>